<feature type="transmembrane region" description="Helical" evidence="7">
    <location>
        <begin position="15"/>
        <end position="41"/>
    </location>
</feature>
<evidence type="ECO:0000259" key="8">
    <source>
        <dbReference type="PROSITE" id="PS50893"/>
    </source>
</evidence>
<keyword evidence="4 10" id="KW-0067">ATP-binding</keyword>
<evidence type="ECO:0000256" key="3">
    <source>
        <dbReference type="ARBA" id="ARBA00022741"/>
    </source>
</evidence>
<dbReference type="InterPro" id="IPR003439">
    <property type="entry name" value="ABC_transporter-like_ATP-bd"/>
</dbReference>
<evidence type="ECO:0000256" key="5">
    <source>
        <dbReference type="ARBA" id="ARBA00022989"/>
    </source>
</evidence>
<dbReference type="InterPro" id="IPR003593">
    <property type="entry name" value="AAA+_ATPase"/>
</dbReference>
<keyword evidence="3" id="KW-0547">Nucleotide-binding</keyword>
<reference evidence="10 11" key="1">
    <citation type="submission" date="2020-08" db="EMBL/GenBank/DDBJ databases">
        <title>Genomic Encyclopedia of Type Strains, Phase IV (KMG-IV): sequencing the most valuable type-strain genomes for metagenomic binning, comparative biology and taxonomic classification.</title>
        <authorList>
            <person name="Goeker M."/>
        </authorList>
    </citation>
    <scope>NUCLEOTIDE SEQUENCE [LARGE SCALE GENOMIC DNA]</scope>
    <source>
        <strain evidence="10 11">DSM 14925</strain>
    </source>
</reference>
<proteinExistence type="predicted"/>
<accession>A0A841C6J9</accession>
<dbReference type="InterPro" id="IPR017871">
    <property type="entry name" value="ABC_transporter-like_CS"/>
</dbReference>
<organism evidence="10 11">
    <name type="scientific">Lactovum miscens</name>
    <dbReference type="NCBI Taxonomy" id="190387"/>
    <lineage>
        <taxon>Bacteria</taxon>
        <taxon>Bacillati</taxon>
        <taxon>Bacillota</taxon>
        <taxon>Bacilli</taxon>
        <taxon>Lactobacillales</taxon>
        <taxon>Streptococcaceae</taxon>
        <taxon>Lactovum</taxon>
    </lineage>
</organism>
<keyword evidence="2 7" id="KW-0812">Transmembrane</keyword>
<dbReference type="GO" id="GO:0034040">
    <property type="term" value="F:ATPase-coupled lipid transmembrane transporter activity"/>
    <property type="evidence" value="ECO:0007669"/>
    <property type="project" value="TreeGrafter"/>
</dbReference>
<dbReference type="Pfam" id="PF00005">
    <property type="entry name" value="ABC_tran"/>
    <property type="match status" value="1"/>
</dbReference>
<dbReference type="NCBIfam" id="TIGR02857">
    <property type="entry name" value="CydD"/>
    <property type="match status" value="1"/>
</dbReference>
<dbReference type="SUPFAM" id="SSF52540">
    <property type="entry name" value="P-loop containing nucleoside triphosphate hydrolases"/>
    <property type="match status" value="1"/>
</dbReference>
<sequence length="565" mass="63825">MIDKSLLVLPGVRRLFPILGVLAVFQAVVIIGQGLFLSATLTGLWERKTLTQLFYLLFCFLVCFILREVVSMIRQKILDKFAYQSAQKIREDLLKKIFDLGPSVVQELGTGTTAATVVSDIDLVETYIKLVLSKVLNMMLIPIIIWVAVLVLDWQSSIILLITFPLAIIFMILLGYTAQARANRQYESYQLLSNHFLDSLRGIATLKYFGKSKSYANSIYKTSEEFRKATMETLRLAMLNNFALDFFSTLSIAIIALFLGLRLMGSNILLFPALATLILAPEYFLPLREFSNDYHATLNGKNALVAINKVMSNKNFLTHEFNETIKWSQNSELILTDLSKTYDTNRGVKDINFKLNGFQKIAIVGASGSGKSTLLSTLSGFLTPSQGIVKINGKEHLSLTDENWRRSLSFIPQHTYIFSATLRENIKFYEPKATDEELMNALKLAGLSDLGLNLDDFIGAGGRTLSGGQMQRIALSRAFLSKERNILFLDEPTAHLDIETELEIKDNILPLFENKLVFLATHRLHWLPQMDQIILLEEGQIRGIGSHDELKVNNFYYQKLLEEMS</sequence>
<feature type="transmembrane region" description="Helical" evidence="7">
    <location>
        <begin position="135"/>
        <end position="152"/>
    </location>
</feature>
<keyword evidence="11" id="KW-1185">Reference proteome</keyword>
<dbReference type="Proteomes" id="UP000562464">
    <property type="component" value="Unassembled WGS sequence"/>
</dbReference>
<dbReference type="GO" id="GO:0005886">
    <property type="term" value="C:plasma membrane"/>
    <property type="evidence" value="ECO:0007669"/>
    <property type="project" value="UniProtKB-SubCell"/>
</dbReference>
<dbReference type="GO" id="GO:0140359">
    <property type="term" value="F:ABC-type transporter activity"/>
    <property type="evidence" value="ECO:0007669"/>
    <property type="project" value="InterPro"/>
</dbReference>
<evidence type="ECO:0000313" key="11">
    <source>
        <dbReference type="Proteomes" id="UP000562464"/>
    </source>
</evidence>
<feature type="transmembrane region" description="Helical" evidence="7">
    <location>
        <begin position="158"/>
        <end position="178"/>
    </location>
</feature>
<dbReference type="GO" id="GO:0005524">
    <property type="term" value="F:ATP binding"/>
    <property type="evidence" value="ECO:0007669"/>
    <property type="project" value="UniProtKB-KW"/>
</dbReference>
<keyword evidence="5 7" id="KW-1133">Transmembrane helix</keyword>
<dbReference type="AlphaFoldDB" id="A0A841C6J9"/>
<gene>
    <name evidence="10" type="ORF">HNQ37_000787</name>
</gene>
<feature type="domain" description="ABC transmembrane type-1" evidence="9">
    <location>
        <begin position="18"/>
        <end position="299"/>
    </location>
</feature>
<dbReference type="CDD" id="cd18584">
    <property type="entry name" value="ABC_6TM_AarD_CydD"/>
    <property type="match status" value="1"/>
</dbReference>
<dbReference type="SUPFAM" id="SSF90123">
    <property type="entry name" value="ABC transporter transmembrane region"/>
    <property type="match status" value="1"/>
</dbReference>
<dbReference type="EMBL" id="JACHHV010000010">
    <property type="protein sequence ID" value="MBB5887897.1"/>
    <property type="molecule type" value="Genomic_DNA"/>
</dbReference>
<evidence type="ECO:0000256" key="7">
    <source>
        <dbReference type="SAM" id="Phobius"/>
    </source>
</evidence>
<evidence type="ECO:0000313" key="10">
    <source>
        <dbReference type="EMBL" id="MBB5887897.1"/>
    </source>
</evidence>
<dbReference type="InterPro" id="IPR039421">
    <property type="entry name" value="Type_1_exporter"/>
</dbReference>
<name>A0A841C6J9_9LACT</name>
<feature type="domain" description="ABC transporter" evidence="8">
    <location>
        <begin position="333"/>
        <end position="563"/>
    </location>
</feature>
<feature type="transmembrane region" description="Helical" evidence="7">
    <location>
        <begin position="236"/>
        <end position="261"/>
    </location>
</feature>
<feature type="transmembrane region" description="Helical" evidence="7">
    <location>
        <begin position="53"/>
        <end position="70"/>
    </location>
</feature>
<evidence type="ECO:0000256" key="1">
    <source>
        <dbReference type="ARBA" id="ARBA00004651"/>
    </source>
</evidence>
<dbReference type="PROSITE" id="PS50929">
    <property type="entry name" value="ABC_TM1F"/>
    <property type="match status" value="1"/>
</dbReference>
<evidence type="ECO:0000256" key="6">
    <source>
        <dbReference type="ARBA" id="ARBA00023136"/>
    </source>
</evidence>
<dbReference type="Gene3D" id="1.20.1560.10">
    <property type="entry name" value="ABC transporter type 1, transmembrane domain"/>
    <property type="match status" value="1"/>
</dbReference>
<dbReference type="GO" id="GO:0042883">
    <property type="term" value="P:cysteine transport"/>
    <property type="evidence" value="ECO:0007669"/>
    <property type="project" value="InterPro"/>
</dbReference>
<dbReference type="InterPro" id="IPR011527">
    <property type="entry name" value="ABC1_TM_dom"/>
</dbReference>
<dbReference type="CDD" id="cd03228">
    <property type="entry name" value="ABCC_MRP_Like"/>
    <property type="match status" value="1"/>
</dbReference>
<evidence type="ECO:0000256" key="2">
    <source>
        <dbReference type="ARBA" id="ARBA00022692"/>
    </source>
</evidence>
<dbReference type="SMART" id="SM00382">
    <property type="entry name" value="AAA"/>
    <property type="match status" value="1"/>
</dbReference>
<dbReference type="Pfam" id="PF00664">
    <property type="entry name" value="ABC_membrane"/>
    <property type="match status" value="1"/>
</dbReference>
<dbReference type="PANTHER" id="PTHR24221:SF614">
    <property type="entry name" value="GLUTATHIONE_L-CYSTEINE TRANSPORT SYSTEM ATP-BINDING_PERMEASE PROTEIN CYDC"/>
    <property type="match status" value="1"/>
</dbReference>
<evidence type="ECO:0000259" key="9">
    <source>
        <dbReference type="PROSITE" id="PS50929"/>
    </source>
</evidence>
<dbReference type="PROSITE" id="PS50893">
    <property type="entry name" value="ABC_TRANSPORTER_2"/>
    <property type="match status" value="1"/>
</dbReference>
<dbReference type="GO" id="GO:0016887">
    <property type="term" value="F:ATP hydrolysis activity"/>
    <property type="evidence" value="ECO:0007669"/>
    <property type="project" value="InterPro"/>
</dbReference>
<keyword evidence="6 7" id="KW-0472">Membrane</keyword>
<dbReference type="PROSITE" id="PS00211">
    <property type="entry name" value="ABC_TRANSPORTER_1"/>
    <property type="match status" value="1"/>
</dbReference>
<comment type="caution">
    <text evidence="10">The sequence shown here is derived from an EMBL/GenBank/DDBJ whole genome shotgun (WGS) entry which is preliminary data.</text>
</comment>
<dbReference type="InterPro" id="IPR014216">
    <property type="entry name" value="ABC_transptr_CydD"/>
</dbReference>
<evidence type="ECO:0000256" key="4">
    <source>
        <dbReference type="ARBA" id="ARBA00022840"/>
    </source>
</evidence>
<dbReference type="Gene3D" id="3.40.50.300">
    <property type="entry name" value="P-loop containing nucleotide triphosphate hydrolases"/>
    <property type="match status" value="1"/>
</dbReference>
<dbReference type="InterPro" id="IPR027417">
    <property type="entry name" value="P-loop_NTPase"/>
</dbReference>
<dbReference type="PANTHER" id="PTHR24221">
    <property type="entry name" value="ATP-BINDING CASSETTE SUB-FAMILY B"/>
    <property type="match status" value="1"/>
</dbReference>
<protein>
    <submittedName>
        <fullName evidence="10">ATP-binding cassette subfamily C protein CydD</fullName>
    </submittedName>
</protein>
<dbReference type="InterPro" id="IPR036640">
    <property type="entry name" value="ABC1_TM_sf"/>
</dbReference>
<comment type="subcellular location">
    <subcellularLocation>
        <location evidence="1">Cell membrane</location>
        <topology evidence="1">Multi-pass membrane protein</topology>
    </subcellularLocation>
</comment>
<dbReference type="RefSeq" id="WP_183539470.1">
    <property type="nucleotide sequence ID" value="NZ_JACHHV010000010.1"/>
</dbReference>